<evidence type="ECO:0000256" key="11">
    <source>
        <dbReference type="HAMAP-Rule" id="MF_01964"/>
    </source>
</evidence>
<comment type="caution">
    <text evidence="11">Lacks conserved residue(s) required for the propagation of feature annotation.</text>
</comment>
<feature type="binding site" description="in other chain" evidence="11">
    <location>
        <position position="301"/>
    </location>
    <ligand>
        <name>K(+)</name>
        <dbReference type="ChEBI" id="CHEBI:29103"/>
        <note>ligand shared between two tetrameric partners</note>
    </ligand>
</feature>
<dbReference type="EC" id="1.1.1.205" evidence="11 14"/>
<evidence type="ECO:0000256" key="5">
    <source>
        <dbReference type="ARBA" id="ARBA00022755"/>
    </source>
</evidence>
<dbReference type="PANTHER" id="PTHR11911:SF111">
    <property type="entry name" value="INOSINE-5'-MONOPHOSPHATE DEHYDROGENASE"/>
    <property type="match status" value="1"/>
</dbReference>
<evidence type="ECO:0000256" key="13">
    <source>
        <dbReference type="RuleBase" id="RU003927"/>
    </source>
</evidence>
<dbReference type="CDD" id="cd00381">
    <property type="entry name" value="IMPDH"/>
    <property type="match status" value="1"/>
</dbReference>
<comment type="activity regulation">
    <text evidence="11">Mycophenolic acid (MPA) is a non-competitive inhibitor that prevents formation of the closed enzyme conformation by binding to the same site as the amobile flap. In contrast, mizoribine monophosphate (MZP) is a competitive inhibitor that induces the closed conformation. MPA is a potent inhibitor of mammalian IMPDHs but a poor inhibitor of the bacterial enzymes. MZP is a more potent inhibitor of bacterial IMPDH.</text>
</comment>
<dbReference type="Pfam" id="PF00571">
    <property type="entry name" value="CBS"/>
    <property type="match status" value="2"/>
</dbReference>
<reference evidence="16 17" key="1">
    <citation type="submission" date="2023-03" db="EMBL/GenBank/DDBJ databases">
        <title>Draft genome sequence of the bacteria which degrade cell wall of Tricholomamatutake.</title>
        <authorList>
            <person name="Konishi Y."/>
            <person name="Fukuta Y."/>
            <person name="Shirasaka N."/>
        </authorList>
    </citation>
    <scope>NUCLEOTIDE SEQUENCE [LARGE SCALE GENOMIC DNA]</scope>
    <source>
        <strain evidence="17">mu1</strain>
    </source>
</reference>
<feature type="binding site" evidence="11">
    <location>
        <position position="468"/>
    </location>
    <ligand>
        <name>K(+)</name>
        <dbReference type="ChEBI" id="CHEBI:29103"/>
        <note>ligand shared between two tetrameric partners</note>
    </ligand>
</feature>
<dbReference type="PIRSF" id="PIRSF000130">
    <property type="entry name" value="IMPDH"/>
    <property type="match status" value="1"/>
</dbReference>
<keyword evidence="4 11" id="KW-0332">GMP biosynthesis</keyword>
<feature type="binding site" description="in other chain" evidence="11">
    <location>
        <position position="306"/>
    </location>
    <ligand>
        <name>K(+)</name>
        <dbReference type="ChEBI" id="CHEBI:29103"/>
        <note>ligand shared between two tetrameric partners</note>
    </ligand>
</feature>
<dbReference type="PROSITE" id="PS00487">
    <property type="entry name" value="IMP_DH_GMP_RED"/>
    <property type="match status" value="1"/>
</dbReference>
<comment type="pathway">
    <text evidence="11 14">Purine metabolism; XMP biosynthesis via de novo pathway; XMP from IMP: step 1/1.</text>
</comment>
<evidence type="ECO:0000256" key="6">
    <source>
        <dbReference type="ARBA" id="ARBA00022958"/>
    </source>
</evidence>
<evidence type="ECO:0000313" key="16">
    <source>
        <dbReference type="EMBL" id="GLX71388.1"/>
    </source>
</evidence>
<comment type="catalytic activity">
    <reaction evidence="10 11 14">
        <text>IMP + NAD(+) + H2O = XMP + NADH + H(+)</text>
        <dbReference type="Rhea" id="RHEA:11708"/>
        <dbReference type="ChEBI" id="CHEBI:15377"/>
        <dbReference type="ChEBI" id="CHEBI:15378"/>
        <dbReference type="ChEBI" id="CHEBI:57464"/>
        <dbReference type="ChEBI" id="CHEBI:57540"/>
        <dbReference type="ChEBI" id="CHEBI:57945"/>
        <dbReference type="ChEBI" id="CHEBI:58053"/>
        <dbReference type="EC" id="1.1.1.205"/>
    </reaction>
</comment>
<keyword evidence="6 11" id="KW-0630">Potassium</keyword>
<dbReference type="Proteomes" id="UP001157114">
    <property type="component" value="Unassembled WGS sequence"/>
</dbReference>
<evidence type="ECO:0000256" key="10">
    <source>
        <dbReference type="ARBA" id="ARBA00048028"/>
    </source>
</evidence>
<dbReference type="NCBIfam" id="TIGR01302">
    <property type="entry name" value="IMP_dehydrog"/>
    <property type="match status" value="1"/>
</dbReference>
<feature type="domain" description="CBS" evidence="15">
    <location>
        <begin position="155"/>
        <end position="212"/>
    </location>
</feature>
<dbReference type="Pfam" id="PF00478">
    <property type="entry name" value="IMPDH"/>
    <property type="match status" value="1"/>
</dbReference>
<keyword evidence="7 11" id="KW-0560">Oxidoreductase</keyword>
<comment type="subunit">
    <text evidence="11">Homotetramer.</text>
</comment>
<comment type="cofactor">
    <cofactor evidence="1 11">
        <name>K(+)</name>
        <dbReference type="ChEBI" id="CHEBI:29103"/>
    </cofactor>
</comment>
<feature type="binding site" description="in other chain" evidence="11">
    <location>
        <position position="303"/>
    </location>
    <ligand>
        <name>K(+)</name>
        <dbReference type="ChEBI" id="CHEBI:29103"/>
        <note>ligand shared between two tetrameric partners</note>
    </ligand>
</feature>
<evidence type="ECO:0000256" key="9">
    <source>
        <dbReference type="ARBA" id="ARBA00023122"/>
    </source>
</evidence>
<feature type="binding site" evidence="11">
    <location>
        <begin position="299"/>
        <end position="301"/>
    </location>
    <ligand>
        <name>NAD(+)</name>
        <dbReference type="ChEBI" id="CHEBI:57540"/>
    </ligand>
</feature>
<feature type="binding site" evidence="11">
    <location>
        <position position="470"/>
    </location>
    <ligand>
        <name>K(+)</name>
        <dbReference type="ChEBI" id="CHEBI:29103"/>
        <note>ligand shared between two tetrameric partners</note>
    </ligand>
</feature>
<accession>A0ABQ6GPJ0</accession>
<gene>
    <name evidence="11 16" type="primary">guaB</name>
    <name evidence="16" type="ORF">MU1_57380</name>
</gene>
<dbReference type="HAMAP" id="MF_01964">
    <property type="entry name" value="IMPDH"/>
    <property type="match status" value="1"/>
</dbReference>
<dbReference type="InterPro" id="IPR046342">
    <property type="entry name" value="CBS_dom_sf"/>
</dbReference>
<keyword evidence="9 12" id="KW-0129">CBS domain</keyword>
<dbReference type="InterPro" id="IPR005990">
    <property type="entry name" value="IMP_DH"/>
</dbReference>
<feature type="binding site" evidence="11">
    <location>
        <position position="414"/>
    </location>
    <ligand>
        <name>IMP</name>
        <dbReference type="ChEBI" id="CHEBI:58053"/>
    </ligand>
</feature>
<dbReference type="CDD" id="cd04601">
    <property type="entry name" value="CBS_pair_IMPDH"/>
    <property type="match status" value="1"/>
</dbReference>
<feature type="binding site" evidence="11">
    <location>
        <begin position="362"/>
        <end position="363"/>
    </location>
    <ligand>
        <name>IMP</name>
        <dbReference type="ChEBI" id="CHEBI:58053"/>
    </ligand>
</feature>
<dbReference type="InterPro" id="IPR000644">
    <property type="entry name" value="CBS_dom"/>
</dbReference>
<name>A0ABQ6GPJ0_9BACL</name>
<dbReference type="EMBL" id="BSSQ01000030">
    <property type="protein sequence ID" value="GLX71388.1"/>
    <property type="molecule type" value="Genomic_DNA"/>
</dbReference>
<evidence type="ECO:0000256" key="4">
    <source>
        <dbReference type="ARBA" id="ARBA00022749"/>
    </source>
</evidence>
<feature type="active site" description="Proton acceptor" evidence="11">
    <location>
        <position position="402"/>
    </location>
</feature>
<evidence type="ECO:0000256" key="1">
    <source>
        <dbReference type="ARBA" id="ARBA00001958"/>
    </source>
</evidence>
<dbReference type="InterPro" id="IPR013785">
    <property type="entry name" value="Aldolase_TIM"/>
</dbReference>
<comment type="function">
    <text evidence="11">Catalyzes the conversion of inosine 5'-phosphate (IMP) to xanthosine 5'-phosphate (XMP), the first committed and rate-limiting step in the de novo synthesis of guanine nucleotides, and therefore plays an important role in the regulation of cell growth.</text>
</comment>
<evidence type="ECO:0000256" key="7">
    <source>
        <dbReference type="ARBA" id="ARBA00023002"/>
    </source>
</evidence>
<dbReference type="SMART" id="SM00116">
    <property type="entry name" value="CBS"/>
    <property type="match status" value="2"/>
</dbReference>
<keyword evidence="17" id="KW-1185">Reference proteome</keyword>
<feature type="binding site" evidence="11">
    <location>
        <position position="469"/>
    </location>
    <ligand>
        <name>K(+)</name>
        <dbReference type="ChEBI" id="CHEBI:29103"/>
        <note>ligand shared between two tetrameric partners</note>
    </ligand>
</feature>
<dbReference type="SMART" id="SM01240">
    <property type="entry name" value="IMPDH"/>
    <property type="match status" value="1"/>
</dbReference>
<feature type="domain" description="CBS" evidence="15">
    <location>
        <begin position="95"/>
        <end position="151"/>
    </location>
</feature>
<comment type="similarity">
    <text evidence="2 11 13">Belongs to the IMPDH/GMPR family.</text>
</comment>
<feature type="active site" description="Thioimidate intermediate" evidence="11">
    <location>
        <position position="306"/>
    </location>
</feature>
<evidence type="ECO:0000256" key="14">
    <source>
        <dbReference type="RuleBase" id="RU003928"/>
    </source>
</evidence>
<dbReference type="PROSITE" id="PS51371">
    <property type="entry name" value="CBS"/>
    <property type="match status" value="2"/>
</dbReference>
<dbReference type="RefSeq" id="WP_284242189.1">
    <property type="nucleotide sequence ID" value="NZ_BSSQ01000030.1"/>
</dbReference>
<organism evidence="16 17">
    <name type="scientific">Paenibacillus glycanilyticus</name>
    <dbReference type="NCBI Taxonomy" id="126569"/>
    <lineage>
        <taxon>Bacteria</taxon>
        <taxon>Bacillati</taxon>
        <taxon>Bacillota</taxon>
        <taxon>Bacilli</taxon>
        <taxon>Bacillales</taxon>
        <taxon>Paenibacillaceae</taxon>
        <taxon>Paenibacillus</taxon>
    </lineage>
</organism>
<dbReference type="SUPFAM" id="SSF51412">
    <property type="entry name" value="Inosine monophosphate dehydrogenase (IMPDH)"/>
    <property type="match status" value="1"/>
</dbReference>
<feature type="binding site" evidence="11">
    <location>
        <begin position="339"/>
        <end position="341"/>
    </location>
    <ligand>
        <name>IMP</name>
        <dbReference type="ChEBI" id="CHEBI:58053"/>
    </ligand>
</feature>
<evidence type="ECO:0000256" key="8">
    <source>
        <dbReference type="ARBA" id="ARBA00023027"/>
    </source>
</evidence>
<evidence type="ECO:0000256" key="3">
    <source>
        <dbReference type="ARBA" id="ARBA00022723"/>
    </source>
</evidence>
<dbReference type="PANTHER" id="PTHR11911">
    <property type="entry name" value="INOSINE-5-MONOPHOSPHATE DEHYDROGENASE RELATED"/>
    <property type="match status" value="1"/>
</dbReference>
<keyword evidence="3 11" id="KW-0479">Metal-binding</keyword>
<evidence type="ECO:0000259" key="15">
    <source>
        <dbReference type="PROSITE" id="PS51371"/>
    </source>
</evidence>
<evidence type="ECO:0000256" key="12">
    <source>
        <dbReference type="PROSITE-ProRule" id="PRU00703"/>
    </source>
</evidence>
<keyword evidence="5 11" id="KW-0658">Purine biosynthesis</keyword>
<evidence type="ECO:0000256" key="2">
    <source>
        <dbReference type="ARBA" id="ARBA00005502"/>
    </source>
</evidence>
<protein>
    <recommendedName>
        <fullName evidence="11 14">Inosine-5'-monophosphate dehydrogenase</fullName>
        <shortName evidence="11">IMP dehydrogenase</shortName>
        <shortName evidence="11">IMPD</shortName>
        <shortName evidence="11">IMPDH</shortName>
        <ecNumber evidence="11 14">1.1.1.205</ecNumber>
    </recommendedName>
</protein>
<evidence type="ECO:0000313" key="17">
    <source>
        <dbReference type="Proteomes" id="UP001157114"/>
    </source>
</evidence>
<feature type="binding site" evidence="11">
    <location>
        <position position="304"/>
    </location>
    <ligand>
        <name>IMP</name>
        <dbReference type="ChEBI" id="CHEBI:58053"/>
    </ligand>
</feature>
<proteinExistence type="inferred from homology"/>
<dbReference type="InterPro" id="IPR015875">
    <property type="entry name" value="IMP_DH/GMP_Rdtase_CS"/>
</dbReference>
<sequence length="485" mass="52093">MWETKFAKEGLTFDDVLLVPRKSVVLPRESDVSTKLSEGIKLNIPLISAGMDTVTESALAIAIAREGGVGIIHKNMSVAQQAEEVDRVKRSESGVITNPFSLTPEHHVYDAEELMGKYRISGVPIVDGEQKLVGILTNRDLRFVHDYSIKINEVMTRTDLVTAPVGTTLQEAEGLLQKHKIEKLPLVDENNILKGLITIKDIEKAIQFPNAAKDKHGRLLCGAAVGIGKDTVDRAEALVQAGIDVLVVDSAHGHHINILDAVRKLRAKYPDLTIIAGNVATGEATRDLIEAGASVVKVGIGPGSICTTRVIAGIGVPQITAIYDCATVAREYNVPVIADGGIKYSGDITKAIAAGASAIMIGSLFAGTAESPGETEIFQGRSFKVYRGMGSLGAMKEGSKDRYFQENESKLVPEGIEGRVPFKGPLADTVHQLLGGLRSGMGYCGTKNLDELRNDTQFIRITGSGLRESHPHDVQITKEAPNYSL</sequence>
<dbReference type="Gene3D" id="3.20.20.70">
    <property type="entry name" value="Aldolase class I"/>
    <property type="match status" value="1"/>
</dbReference>
<comment type="caution">
    <text evidence="16">The sequence shown here is derived from an EMBL/GenBank/DDBJ whole genome shotgun (WGS) entry which is preliminary data.</text>
</comment>
<feature type="binding site" evidence="11">
    <location>
        <position position="249"/>
    </location>
    <ligand>
        <name>NAD(+)</name>
        <dbReference type="ChEBI" id="CHEBI:57540"/>
    </ligand>
</feature>
<dbReference type="InterPro" id="IPR001093">
    <property type="entry name" value="IMP_DH_GMPRt"/>
</dbReference>
<feature type="binding site" evidence="11">
    <location>
        <begin position="386"/>
        <end position="390"/>
    </location>
    <ligand>
        <name>IMP</name>
        <dbReference type="ChEBI" id="CHEBI:58053"/>
    </ligand>
</feature>
<keyword evidence="8 11" id="KW-0520">NAD</keyword>
<dbReference type="SUPFAM" id="SSF54631">
    <property type="entry name" value="CBS-domain pair"/>
    <property type="match status" value="1"/>
</dbReference>